<dbReference type="AlphaFoldDB" id="A0A8H3FFJ0"/>
<comment type="caution">
    <text evidence="1">The sequence shown here is derived from an EMBL/GenBank/DDBJ whole genome shotgun (WGS) entry which is preliminary data.</text>
</comment>
<accession>A0A8H3FFJ0</accession>
<gene>
    <name evidence="1" type="ORF">ALECFALPRED_002510</name>
</gene>
<organism evidence="1 2">
    <name type="scientific">Alectoria fallacina</name>
    <dbReference type="NCBI Taxonomy" id="1903189"/>
    <lineage>
        <taxon>Eukaryota</taxon>
        <taxon>Fungi</taxon>
        <taxon>Dikarya</taxon>
        <taxon>Ascomycota</taxon>
        <taxon>Pezizomycotina</taxon>
        <taxon>Lecanoromycetes</taxon>
        <taxon>OSLEUM clade</taxon>
        <taxon>Lecanoromycetidae</taxon>
        <taxon>Lecanorales</taxon>
        <taxon>Lecanorineae</taxon>
        <taxon>Parmeliaceae</taxon>
        <taxon>Alectoria</taxon>
    </lineage>
</organism>
<keyword evidence="2" id="KW-1185">Reference proteome</keyword>
<reference evidence="1" key="1">
    <citation type="submission" date="2021-03" db="EMBL/GenBank/DDBJ databases">
        <authorList>
            <person name="Tagirdzhanova G."/>
        </authorList>
    </citation>
    <scope>NUCLEOTIDE SEQUENCE</scope>
</reference>
<protein>
    <submittedName>
        <fullName evidence="1">Uncharacterized protein</fullName>
    </submittedName>
</protein>
<dbReference type="Proteomes" id="UP000664203">
    <property type="component" value="Unassembled WGS sequence"/>
</dbReference>
<evidence type="ECO:0000313" key="2">
    <source>
        <dbReference type="Proteomes" id="UP000664203"/>
    </source>
</evidence>
<name>A0A8H3FFJ0_9LECA</name>
<evidence type="ECO:0000313" key="1">
    <source>
        <dbReference type="EMBL" id="CAF9923629.1"/>
    </source>
</evidence>
<dbReference type="OrthoDB" id="5275764at2759"/>
<proteinExistence type="predicted"/>
<sequence length="306" mass="33127">MAYVVSSSSLTGAENELRISLSSNVSHFPSFSNRSVSPSNISIENALGIKCDGAQYGVNLDLADCKDAKTYISSGSEQFPWVARHTRWLKPHFLLPYRFMGDKGLCYFQIGLAGGYSHAYASLYEVQNAANAIISKCGTGDELQGGSATNIGADGGLTMALGAYQAAVECRGTFEPRKSCVTILDDVEVTQAIEIFGPTSDPAAKVKLPAIVKASKMLYCNSFAIVALLRSMGYRGRQKFTSCAGQVRHDILVSDLGGGDACIFSLRKKWKGRERQRARYVFIFSPSRNSHVSLGDHGNIFLTMTA</sequence>
<dbReference type="EMBL" id="CAJPDR010000173">
    <property type="protein sequence ID" value="CAF9923629.1"/>
    <property type="molecule type" value="Genomic_DNA"/>
</dbReference>